<comment type="caution">
    <text evidence="1">The sequence shown here is derived from an EMBL/GenBank/DDBJ whole genome shotgun (WGS) entry which is preliminary data.</text>
</comment>
<protein>
    <submittedName>
        <fullName evidence="1">Uncharacterized protein</fullName>
    </submittedName>
</protein>
<organism evidence="1 2">
    <name type="scientific">Catharanthus roseus</name>
    <name type="common">Madagascar periwinkle</name>
    <name type="synonym">Vinca rosea</name>
    <dbReference type="NCBI Taxonomy" id="4058"/>
    <lineage>
        <taxon>Eukaryota</taxon>
        <taxon>Viridiplantae</taxon>
        <taxon>Streptophyta</taxon>
        <taxon>Embryophyta</taxon>
        <taxon>Tracheophyta</taxon>
        <taxon>Spermatophyta</taxon>
        <taxon>Magnoliopsida</taxon>
        <taxon>eudicotyledons</taxon>
        <taxon>Gunneridae</taxon>
        <taxon>Pentapetalae</taxon>
        <taxon>asterids</taxon>
        <taxon>lamiids</taxon>
        <taxon>Gentianales</taxon>
        <taxon>Apocynaceae</taxon>
        <taxon>Rauvolfioideae</taxon>
        <taxon>Vinceae</taxon>
        <taxon>Catharanthinae</taxon>
        <taxon>Catharanthus</taxon>
    </lineage>
</organism>
<keyword evidence="2" id="KW-1185">Reference proteome</keyword>
<evidence type="ECO:0000313" key="1">
    <source>
        <dbReference type="EMBL" id="KAI5682918.1"/>
    </source>
</evidence>
<dbReference type="Proteomes" id="UP001060085">
    <property type="component" value="Linkage Group LG01"/>
</dbReference>
<proteinExistence type="predicted"/>
<name>A0ACC0CDT6_CATRO</name>
<gene>
    <name evidence="1" type="ORF">M9H77_04146</name>
</gene>
<reference evidence="2" key="1">
    <citation type="journal article" date="2023" name="Nat. Plants">
        <title>Single-cell RNA sequencing provides a high-resolution roadmap for understanding the multicellular compartmentation of specialized metabolism.</title>
        <authorList>
            <person name="Sun S."/>
            <person name="Shen X."/>
            <person name="Li Y."/>
            <person name="Li Y."/>
            <person name="Wang S."/>
            <person name="Li R."/>
            <person name="Zhang H."/>
            <person name="Shen G."/>
            <person name="Guo B."/>
            <person name="Wei J."/>
            <person name="Xu J."/>
            <person name="St-Pierre B."/>
            <person name="Chen S."/>
            <person name="Sun C."/>
        </authorList>
    </citation>
    <scope>NUCLEOTIDE SEQUENCE [LARGE SCALE GENOMIC DNA]</scope>
</reference>
<evidence type="ECO:0000313" key="2">
    <source>
        <dbReference type="Proteomes" id="UP001060085"/>
    </source>
</evidence>
<sequence>MGKFLHFGSETTNRAESEHPLLKAWIATRHGNLDTIFLKIDTLIEGQITEIKTTLEYSRLKEKDNDKSNLVIAQLLWDCIKLPRISYTLGHKTDSTKTDKSHWEYIQIAHARMKASSKSGSRSDSELGSGAFYNFVYPYIVDWKNVAEVGNYGFRVLSYFLYSNENQWPNVHRQMWNEMHRKRDMYWNFFGDSERFYNILRSYTHQVRDTVVIGHLADSEHFIAVSSFFI</sequence>
<accession>A0ACC0CDT6</accession>
<dbReference type="EMBL" id="CM044701">
    <property type="protein sequence ID" value="KAI5682918.1"/>
    <property type="molecule type" value="Genomic_DNA"/>
</dbReference>